<dbReference type="AlphaFoldDB" id="A0A5N6LKR7"/>
<feature type="domain" description="Cytochrome b/b6 N-terminal region profile" evidence="2">
    <location>
        <begin position="193"/>
        <end position="274"/>
    </location>
</feature>
<dbReference type="InterPro" id="IPR005797">
    <property type="entry name" value="Cyt_b/b6_N"/>
</dbReference>
<dbReference type="GO" id="GO:0022904">
    <property type="term" value="P:respiratory electron transport chain"/>
    <property type="evidence" value="ECO:0007669"/>
    <property type="project" value="InterPro"/>
</dbReference>
<dbReference type="InterPro" id="IPR016174">
    <property type="entry name" value="Di-haem_cyt_TM"/>
</dbReference>
<dbReference type="GO" id="GO:0016020">
    <property type="term" value="C:membrane"/>
    <property type="evidence" value="ECO:0007669"/>
    <property type="project" value="InterPro"/>
</dbReference>
<keyword evidence="4" id="KW-1185">Reference proteome</keyword>
<proteinExistence type="predicted"/>
<organism evidence="3 4">
    <name type="scientific">Mikania micrantha</name>
    <name type="common">bitter vine</name>
    <dbReference type="NCBI Taxonomy" id="192012"/>
    <lineage>
        <taxon>Eukaryota</taxon>
        <taxon>Viridiplantae</taxon>
        <taxon>Streptophyta</taxon>
        <taxon>Embryophyta</taxon>
        <taxon>Tracheophyta</taxon>
        <taxon>Spermatophyta</taxon>
        <taxon>Magnoliopsida</taxon>
        <taxon>eudicotyledons</taxon>
        <taxon>Gunneridae</taxon>
        <taxon>Pentapetalae</taxon>
        <taxon>asterids</taxon>
        <taxon>campanulids</taxon>
        <taxon>Asterales</taxon>
        <taxon>Asteraceae</taxon>
        <taxon>Asteroideae</taxon>
        <taxon>Heliantheae alliance</taxon>
        <taxon>Eupatorieae</taxon>
        <taxon>Mikania</taxon>
    </lineage>
</organism>
<evidence type="ECO:0000313" key="3">
    <source>
        <dbReference type="EMBL" id="KAD2392774.1"/>
    </source>
</evidence>
<feature type="transmembrane region" description="Helical" evidence="1">
    <location>
        <begin position="221"/>
        <end position="247"/>
    </location>
</feature>
<feature type="transmembrane region" description="Helical" evidence="1">
    <location>
        <begin position="116"/>
        <end position="134"/>
    </location>
</feature>
<evidence type="ECO:0000256" key="1">
    <source>
        <dbReference type="SAM" id="Phobius"/>
    </source>
</evidence>
<dbReference type="InterPro" id="IPR027387">
    <property type="entry name" value="Cytb/b6-like_sf"/>
</dbReference>
<protein>
    <recommendedName>
        <fullName evidence="2">Cytochrome b/b6 N-terminal region profile domain-containing protein</fullName>
    </recommendedName>
</protein>
<dbReference type="PANTHER" id="PTHR19271">
    <property type="entry name" value="CYTOCHROME B"/>
    <property type="match status" value="1"/>
</dbReference>
<dbReference type="EMBL" id="SZYD01000019">
    <property type="protein sequence ID" value="KAD2392774.1"/>
    <property type="molecule type" value="Genomic_DNA"/>
</dbReference>
<gene>
    <name evidence="3" type="ORF">E3N88_39751</name>
</gene>
<reference evidence="3 4" key="1">
    <citation type="submission" date="2019-05" db="EMBL/GenBank/DDBJ databases">
        <title>Mikania micrantha, genome provides insights into the molecular mechanism of rapid growth.</title>
        <authorList>
            <person name="Liu B."/>
        </authorList>
    </citation>
    <scope>NUCLEOTIDE SEQUENCE [LARGE SCALE GENOMIC DNA]</scope>
    <source>
        <strain evidence="3">NLD-2019</strain>
        <tissue evidence="3">Leaf</tissue>
    </source>
</reference>
<dbReference type="SUPFAM" id="SSF81342">
    <property type="entry name" value="Transmembrane di-heme cytochromes"/>
    <property type="match status" value="1"/>
</dbReference>
<accession>A0A5N6LKR7</accession>
<keyword evidence="1" id="KW-0812">Transmembrane</keyword>
<dbReference type="Gene3D" id="1.20.810.10">
    <property type="entry name" value="Cytochrome Bc1 Complex, Chain C"/>
    <property type="match status" value="1"/>
</dbReference>
<name>A0A5N6LKR7_9ASTR</name>
<evidence type="ECO:0000313" key="4">
    <source>
        <dbReference type="Proteomes" id="UP000326396"/>
    </source>
</evidence>
<dbReference type="PANTHER" id="PTHR19271:SF16">
    <property type="entry name" value="CYTOCHROME B"/>
    <property type="match status" value="1"/>
</dbReference>
<dbReference type="PROSITE" id="PS51002">
    <property type="entry name" value="CYTB_NTER"/>
    <property type="match status" value="1"/>
</dbReference>
<comment type="caution">
    <text evidence="3">The sequence shown here is derived from an EMBL/GenBank/DDBJ whole genome shotgun (WGS) entry which is preliminary data.</text>
</comment>
<dbReference type="GO" id="GO:0009055">
    <property type="term" value="F:electron transfer activity"/>
    <property type="evidence" value="ECO:0007669"/>
    <property type="project" value="InterPro"/>
</dbReference>
<dbReference type="Pfam" id="PF00033">
    <property type="entry name" value="Cytochrome_B"/>
    <property type="match status" value="1"/>
</dbReference>
<keyword evidence="1" id="KW-1133">Transmembrane helix</keyword>
<keyword evidence="1" id="KW-0472">Membrane</keyword>
<sequence length="274" mass="31305">MKEVRGERVLIDEGNSNFDREVGWYLIIYSKNVGRKITRATQDYSAQLLATSGQYQTALATSIQVDVGFSFTAIFFTRSQYVLQQFLLQRKERSLEQPHDHSPPLLETFGQRQTTLVSIILVYVGFSSTPFFSIRSQWLRRKANPWIGHVSRGSSNALYSGSRLEVIPKIEWDSHSKMRKFLGGGDHTYLNKVYDWFEECLEIQAIADDTTSKYVPPHVNIFYCLGGIMLTCFLVQVAIGFALTIYYRLTLTNASASASVEYIMTEANFGWLIR</sequence>
<evidence type="ECO:0000259" key="2">
    <source>
        <dbReference type="PROSITE" id="PS51002"/>
    </source>
</evidence>
<dbReference type="GO" id="GO:0016491">
    <property type="term" value="F:oxidoreductase activity"/>
    <property type="evidence" value="ECO:0007669"/>
    <property type="project" value="InterPro"/>
</dbReference>
<dbReference type="Proteomes" id="UP000326396">
    <property type="component" value="Linkage Group LG9"/>
</dbReference>